<gene>
    <name evidence="3" type="ORF">TsocGM_08370</name>
</gene>
<evidence type="ECO:0000313" key="3">
    <source>
        <dbReference type="EMBL" id="RUL88145.1"/>
    </source>
</evidence>
<evidence type="ECO:0000256" key="1">
    <source>
        <dbReference type="SAM" id="Phobius"/>
    </source>
</evidence>
<dbReference type="InterPro" id="IPR025403">
    <property type="entry name" value="TgpA-like_C"/>
</dbReference>
<dbReference type="PANTHER" id="PTHR42736:SF1">
    <property type="entry name" value="PROTEIN-GLUTAMINE GAMMA-GLUTAMYLTRANSFERASE"/>
    <property type="match status" value="1"/>
</dbReference>
<dbReference type="InterPro" id="IPR052901">
    <property type="entry name" value="Bact_TGase-like"/>
</dbReference>
<dbReference type="AlphaFoldDB" id="A0A432MLY5"/>
<dbReference type="InterPro" id="IPR002931">
    <property type="entry name" value="Transglutaminase-like"/>
</dbReference>
<dbReference type="Pfam" id="PF11992">
    <property type="entry name" value="TgpA_N"/>
    <property type="match status" value="1"/>
</dbReference>
<name>A0A432MLY5_9BACT</name>
<dbReference type="Proteomes" id="UP000280296">
    <property type="component" value="Unassembled WGS sequence"/>
</dbReference>
<comment type="caution">
    <text evidence="3">The sequence shown here is derived from an EMBL/GenBank/DDBJ whole genome shotgun (WGS) entry which is preliminary data.</text>
</comment>
<dbReference type="PANTHER" id="PTHR42736">
    <property type="entry name" value="PROTEIN-GLUTAMINE GAMMA-GLUTAMYLTRANSFERASE"/>
    <property type="match status" value="1"/>
</dbReference>
<evidence type="ECO:0000313" key="4">
    <source>
        <dbReference type="Proteomes" id="UP000280296"/>
    </source>
</evidence>
<evidence type="ECO:0000259" key="2">
    <source>
        <dbReference type="SMART" id="SM00460"/>
    </source>
</evidence>
<reference evidence="3 4" key="1">
    <citation type="submission" date="2018-12" db="EMBL/GenBank/DDBJ databases">
        <authorList>
            <person name="Toschakov S.V."/>
        </authorList>
    </citation>
    <scope>NUCLEOTIDE SEQUENCE [LARGE SCALE GENOMIC DNA]</scope>
    <source>
        <strain evidence="3 4">GM2012</strain>
    </source>
</reference>
<keyword evidence="1" id="KW-0812">Transmembrane</keyword>
<dbReference type="SUPFAM" id="SSF54001">
    <property type="entry name" value="Cysteine proteinases"/>
    <property type="match status" value="1"/>
</dbReference>
<dbReference type="SMART" id="SM00460">
    <property type="entry name" value="TGc"/>
    <property type="match status" value="1"/>
</dbReference>
<keyword evidence="1" id="KW-1133">Transmembrane helix</keyword>
<dbReference type="InterPro" id="IPR021878">
    <property type="entry name" value="TgpA_N"/>
</dbReference>
<accession>A0A432MLY5</accession>
<reference evidence="3 4" key="2">
    <citation type="submission" date="2019-01" db="EMBL/GenBank/DDBJ databases">
        <title>Tautonia sociabilis, a novel thermotolerant planctomycete of Isosphaeraceae family, isolated from a 4000 m deep subterranean habitat.</title>
        <authorList>
            <person name="Kovaleva O.L."/>
            <person name="Elcheninov A.G."/>
            <person name="Van Heerden E."/>
            <person name="Toshchakov S.V."/>
            <person name="Novikov A."/>
            <person name="Bonch-Osmolovskaya E.A."/>
            <person name="Kublanov I.V."/>
        </authorList>
    </citation>
    <scope>NUCLEOTIDE SEQUENCE [LARGE SCALE GENOMIC DNA]</scope>
    <source>
        <strain evidence="3 4">GM2012</strain>
    </source>
</reference>
<proteinExistence type="predicted"/>
<feature type="transmembrane region" description="Helical" evidence="1">
    <location>
        <begin position="640"/>
        <end position="661"/>
    </location>
</feature>
<keyword evidence="4" id="KW-1185">Reference proteome</keyword>
<organism evidence="3 4">
    <name type="scientific">Tautonia sociabilis</name>
    <dbReference type="NCBI Taxonomy" id="2080755"/>
    <lineage>
        <taxon>Bacteria</taxon>
        <taxon>Pseudomonadati</taxon>
        <taxon>Planctomycetota</taxon>
        <taxon>Planctomycetia</taxon>
        <taxon>Isosphaerales</taxon>
        <taxon>Isosphaeraceae</taxon>
        <taxon>Tautonia</taxon>
    </lineage>
</organism>
<dbReference type="InterPro" id="IPR038765">
    <property type="entry name" value="Papain-like_cys_pep_sf"/>
</dbReference>
<dbReference type="OrthoDB" id="9804872at2"/>
<feature type="transmembrane region" description="Helical" evidence="1">
    <location>
        <begin position="192"/>
        <end position="219"/>
    </location>
</feature>
<sequence length="773" mass="86629">MSFAPLYRISMYLLMFLAALILNIDSDAAIRVGGSFVRYARLYPIVMALAGVVAYLTVDRRRGFGLGPGTANLLGVASLILVYLEYRLDPNQLVIACGHWLYYLTLVKMFRPKAPEDDWYLIVLGLMQVLVGCFLSQGDRVGLLLVAWAILAIWVLSLFYLQREAMRAGVETGPSSPTPAAVSGGDEPYPGLFGLSFFVATARAVAMTLLLGLFIFLIMPRSASRAQPPRGSLAPRNLTGFSEQVTLGQMGEILENDAVVFTAELRLDGRRYEPQEELLWRGVTLSRYEQSRWSRDRDDVQVGSPPASRVRPEDLIEQHIHMEETSERVLFALRPIAEIRVLPEGLISLNASDGTLIREPDRRARRLTGGPRNLGPLDYVVFSERTGDDIPVQPGENDLLAYSYGVRKYTSLPPDLVGPLREISDRWVAHLPPDDLVARARALESYLRDSGEFHYTIQMGRDDPTIDPNLDFLLNRRRGHCEYFASSLALLLRSQGIPSRVVNGFKGGDWNDLAQMFTIRQRHAHSWVEAYVGHTADRDRLPIWVTLDPTPPAERRLQVAQVSRMPQSIRQVADFIRYIWVFYIAGFNSDRQEQLLYQPIRALVKEAREGFRIMRAALVNAFRWMTDFPSPTAFFSVKGFIVSSLVMLLTVAASVLSRRLWRLMTRRLRQGDDLADDSSGALAAYVRLVKVLDAYGLQRPATETPREFARRASVLLGTQARDGDGRPLTDVPSRVVEAFYRVRYGALPLASEAIAELDAQLDALEAGLRPAAG</sequence>
<dbReference type="Pfam" id="PF13559">
    <property type="entry name" value="DUF4129"/>
    <property type="match status" value="1"/>
</dbReference>
<dbReference type="Gene3D" id="3.10.620.30">
    <property type="match status" value="1"/>
</dbReference>
<dbReference type="Pfam" id="PF01841">
    <property type="entry name" value="Transglut_core"/>
    <property type="match status" value="1"/>
</dbReference>
<keyword evidence="1" id="KW-0472">Membrane</keyword>
<protein>
    <submittedName>
        <fullName evidence="3">DUF3488 domain-containing protein</fullName>
    </submittedName>
</protein>
<feature type="transmembrane region" description="Helical" evidence="1">
    <location>
        <begin position="119"/>
        <end position="137"/>
    </location>
</feature>
<feature type="transmembrane region" description="Helical" evidence="1">
    <location>
        <begin position="42"/>
        <end position="58"/>
    </location>
</feature>
<feature type="transmembrane region" description="Helical" evidence="1">
    <location>
        <begin position="65"/>
        <end position="84"/>
    </location>
</feature>
<dbReference type="EMBL" id="RYZH01000013">
    <property type="protein sequence ID" value="RUL88145.1"/>
    <property type="molecule type" value="Genomic_DNA"/>
</dbReference>
<dbReference type="RefSeq" id="WP_126724858.1">
    <property type="nucleotide sequence ID" value="NZ_RYZH01000013.1"/>
</dbReference>
<feature type="transmembrane region" description="Helical" evidence="1">
    <location>
        <begin position="143"/>
        <end position="161"/>
    </location>
</feature>
<feature type="domain" description="Transglutaminase-like" evidence="2">
    <location>
        <begin position="473"/>
        <end position="551"/>
    </location>
</feature>